<dbReference type="Pfam" id="PF25967">
    <property type="entry name" value="RND-MFP_C"/>
    <property type="match status" value="1"/>
</dbReference>
<feature type="domain" description="Multidrug resistance protein MdtA-like C-terminal permuted SH3" evidence="7">
    <location>
        <begin position="283"/>
        <end position="344"/>
    </location>
</feature>
<dbReference type="Gene3D" id="1.10.287.470">
    <property type="entry name" value="Helix hairpin bin"/>
    <property type="match status" value="1"/>
</dbReference>
<dbReference type="Proteomes" id="UP000621670">
    <property type="component" value="Unassembled WGS sequence"/>
</dbReference>
<evidence type="ECO:0000259" key="7">
    <source>
        <dbReference type="Pfam" id="PF25967"/>
    </source>
</evidence>
<keyword evidence="9" id="KW-1185">Reference proteome</keyword>
<accession>A0ABR7JE75</accession>
<dbReference type="NCBIfam" id="TIGR01730">
    <property type="entry name" value="RND_mfp"/>
    <property type="match status" value="1"/>
</dbReference>
<dbReference type="InterPro" id="IPR058624">
    <property type="entry name" value="MdtA-like_HH"/>
</dbReference>
<protein>
    <submittedName>
        <fullName evidence="8">Efflux RND transporter periplasmic adaptor subunit</fullName>
    </submittedName>
</protein>
<comment type="subcellular location">
    <subcellularLocation>
        <location evidence="1">Cell envelope</location>
    </subcellularLocation>
</comment>
<evidence type="ECO:0000313" key="9">
    <source>
        <dbReference type="Proteomes" id="UP000621670"/>
    </source>
</evidence>
<evidence type="ECO:0000313" key="8">
    <source>
        <dbReference type="EMBL" id="MBC5862806.1"/>
    </source>
</evidence>
<dbReference type="Gene3D" id="2.40.420.20">
    <property type="match status" value="1"/>
</dbReference>
<dbReference type="Pfam" id="PF25944">
    <property type="entry name" value="Beta-barrel_RND"/>
    <property type="match status" value="1"/>
</dbReference>
<dbReference type="Pfam" id="PF25917">
    <property type="entry name" value="BSH_RND"/>
    <property type="match status" value="1"/>
</dbReference>
<dbReference type="PANTHER" id="PTHR30158">
    <property type="entry name" value="ACRA/E-RELATED COMPONENT OF DRUG EFFLUX TRANSPORTER"/>
    <property type="match status" value="1"/>
</dbReference>
<dbReference type="EMBL" id="JACRUM010000002">
    <property type="protein sequence ID" value="MBC5862806.1"/>
    <property type="molecule type" value="Genomic_DNA"/>
</dbReference>
<dbReference type="Gene3D" id="2.40.30.170">
    <property type="match status" value="1"/>
</dbReference>
<dbReference type="InterPro" id="IPR058625">
    <property type="entry name" value="MdtA-like_BSH"/>
</dbReference>
<comment type="similarity">
    <text evidence="2">Belongs to the membrane fusion protein (MFP) (TC 8.A.1) family.</text>
</comment>
<dbReference type="Gene3D" id="2.40.50.100">
    <property type="match status" value="1"/>
</dbReference>
<dbReference type="PANTHER" id="PTHR30158:SF23">
    <property type="entry name" value="MULTIDRUG RESISTANCE PROTEIN MEXA"/>
    <property type="match status" value="1"/>
</dbReference>
<evidence type="ECO:0000259" key="6">
    <source>
        <dbReference type="Pfam" id="PF25944"/>
    </source>
</evidence>
<dbReference type="SUPFAM" id="SSF111369">
    <property type="entry name" value="HlyD-like secretion proteins"/>
    <property type="match status" value="1"/>
</dbReference>
<evidence type="ECO:0000256" key="1">
    <source>
        <dbReference type="ARBA" id="ARBA00004196"/>
    </source>
</evidence>
<dbReference type="RefSeq" id="WP_166134002.1">
    <property type="nucleotide sequence ID" value="NZ_JAAOBY010000002.1"/>
</dbReference>
<evidence type="ECO:0000259" key="5">
    <source>
        <dbReference type="Pfam" id="PF25917"/>
    </source>
</evidence>
<gene>
    <name evidence="8" type="ORF">H8R26_05170</name>
</gene>
<dbReference type="InterPro" id="IPR058626">
    <property type="entry name" value="MdtA-like_b-barrel"/>
</dbReference>
<dbReference type="Pfam" id="PF25876">
    <property type="entry name" value="HH_MFP_RND"/>
    <property type="match status" value="1"/>
</dbReference>
<keyword evidence="3" id="KW-0175">Coiled coil</keyword>
<proteinExistence type="inferred from homology"/>
<dbReference type="InterPro" id="IPR058627">
    <property type="entry name" value="MdtA-like_C"/>
</dbReference>
<sequence>MIKKKNAKTLLIGFLVLFQYSCTKSNTNSSTQQPIELPVALVKTGEATTKNEYVAKIEGINSVELRPQISGYIQKIFVDEGDFVTKGQILFSIESSSYSEIYKSASAKLASAKIELNRKKELAKSKIISEIQVQQAELSVKSASTELESAKINLNFCTVKAPISGQIGLIPNKVGSLVNATDQTPLTTLSDNSSVNAYFSISEKEYFTIFSDIEKSKKTNDIVVELLLPNGLVYEKKGNIDAFEGSFDSSTGSSLIRAKFHNPNNLLKTGNTGKIIISKPIENAILIPASSTMSIQDKLFVFVVDNNGIANQVPLEIIGKSSDSFIVKSGLKKGDKYIVTGFDRLQSGTKIKEKK</sequence>
<feature type="coiled-coil region" evidence="3">
    <location>
        <begin position="102"/>
        <end position="153"/>
    </location>
</feature>
<feature type="domain" description="Multidrug resistance protein MdtA-like barrel-sandwich hybrid" evidence="5">
    <location>
        <begin position="61"/>
        <end position="188"/>
    </location>
</feature>
<feature type="domain" description="Multidrug resistance protein MdtA-like alpha-helical hairpin" evidence="4">
    <location>
        <begin position="105"/>
        <end position="156"/>
    </location>
</feature>
<evidence type="ECO:0000256" key="2">
    <source>
        <dbReference type="ARBA" id="ARBA00009477"/>
    </source>
</evidence>
<evidence type="ECO:0000259" key="4">
    <source>
        <dbReference type="Pfam" id="PF25876"/>
    </source>
</evidence>
<dbReference type="InterPro" id="IPR006143">
    <property type="entry name" value="RND_pump_MFP"/>
</dbReference>
<name>A0ABR7JE75_9FLAO</name>
<feature type="domain" description="Multidrug resistance protein MdtA-like beta-barrel" evidence="6">
    <location>
        <begin position="199"/>
        <end position="276"/>
    </location>
</feature>
<reference evidence="8 9" key="1">
    <citation type="submission" date="2020-08" db="EMBL/GenBank/DDBJ databases">
        <title>Description of novel Flavobacterium F-400 isolate.</title>
        <authorList>
            <person name="Saticioglu I."/>
            <person name="Duman M."/>
            <person name="Altun S."/>
        </authorList>
    </citation>
    <scope>NUCLEOTIDE SEQUENCE [LARGE SCALE GENOMIC DNA]</scope>
    <source>
        <strain evidence="8 9">F-400</strain>
    </source>
</reference>
<evidence type="ECO:0000256" key="3">
    <source>
        <dbReference type="SAM" id="Coils"/>
    </source>
</evidence>
<comment type="caution">
    <text evidence="8">The sequence shown here is derived from an EMBL/GenBank/DDBJ whole genome shotgun (WGS) entry which is preliminary data.</text>
</comment>
<organism evidence="8 9">
    <name type="scientific">Flavobacterium turcicum</name>
    <dbReference type="NCBI Taxonomy" id="2764718"/>
    <lineage>
        <taxon>Bacteria</taxon>
        <taxon>Pseudomonadati</taxon>
        <taxon>Bacteroidota</taxon>
        <taxon>Flavobacteriia</taxon>
        <taxon>Flavobacteriales</taxon>
        <taxon>Flavobacteriaceae</taxon>
        <taxon>Flavobacterium</taxon>
    </lineage>
</organism>